<dbReference type="InterPro" id="IPR014020">
    <property type="entry name" value="Tensin_C2-dom"/>
</dbReference>
<keyword evidence="2" id="KW-0547">Nucleotide-binding</keyword>
<feature type="compositionally biased region" description="Low complexity" evidence="3">
    <location>
        <begin position="306"/>
        <end position="322"/>
    </location>
</feature>
<evidence type="ECO:0000256" key="2">
    <source>
        <dbReference type="ARBA" id="ARBA00022741"/>
    </source>
</evidence>
<feature type="compositionally biased region" description="Low complexity" evidence="3">
    <location>
        <begin position="970"/>
        <end position="980"/>
    </location>
</feature>
<dbReference type="OrthoDB" id="1717591at2759"/>
<dbReference type="STRING" id="53468.A0A158QSJ6"/>
<dbReference type="EMBL" id="UXSR01000099">
    <property type="protein sequence ID" value="VDD74937.1"/>
    <property type="molecule type" value="Genomic_DNA"/>
</dbReference>
<feature type="compositionally biased region" description="Pro residues" evidence="3">
    <location>
        <begin position="1085"/>
        <end position="1097"/>
    </location>
</feature>
<dbReference type="Pfam" id="PF10409">
    <property type="entry name" value="PTEN_C2"/>
    <property type="match status" value="1"/>
</dbReference>
<feature type="region of interest" description="Disordered" evidence="3">
    <location>
        <begin position="964"/>
        <end position="1001"/>
    </location>
</feature>
<protein>
    <recommendedName>
        <fullName evidence="9">Protein kinase domain-containing protein</fullName>
    </recommendedName>
</protein>
<evidence type="ECO:0000259" key="5">
    <source>
        <dbReference type="PROSITE" id="PS51181"/>
    </source>
</evidence>
<feature type="domain" description="Phosphatase tensin-type" evidence="5">
    <location>
        <begin position="394"/>
        <end position="564"/>
    </location>
</feature>
<feature type="compositionally biased region" description="Polar residues" evidence="3">
    <location>
        <begin position="990"/>
        <end position="1001"/>
    </location>
</feature>
<gene>
    <name evidence="7" type="ORF">MCOS_LOCUS940</name>
</gene>
<dbReference type="SUPFAM" id="SSF56112">
    <property type="entry name" value="Protein kinase-like (PK-like)"/>
    <property type="match status" value="1"/>
</dbReference>
<dbReference type="InterPro" id="IPR036869">
    <property type="entry name" value="J_dom_sf"/>
</dbReference>
<feature type="compositionally biased region" description="Pro residues" evidence="3">
    <location>
        <begin position="323"/>
        <end position="333"/>
    </location>
</feature>
<feature type="compositionally biased region" description="Polar residues" evidence="3">
    <location>
        <begin position="1061"/>
        <end position="1080"/>
    </location>
</feature>
<dbReference type="SUPFAM" id="SSF46565">
    <property type="entry name" value="Chaperone J-domain"/>
    <property type="match status" value="1"/>
</dbReference>
<dbReference type="PROSITE" id="PS00108">
    <property type="entry name" value="PROTEIN_KINASE_ST"/>
    <property type="match status" value="1"/>
</dbReference>
<evidence type="ECO:0000259" key="6">
    <source>
        <dbReference type="PROSITE" id="PS51182"/>
    </source>
</evidence>
<dbReference type="InterPro" id="IPR008271">
    <property type="entry name" value="Ser/Thr_kinase_AS"/>
</dbReference>
<evidence type="ECO:0000256" key="1">
    <source>
        <dbReference type="ARBA" id="ARBA00005490"/>
    </source>
</evidence>
<dbReference type="GO" id="GO:0004674">
    <property type="term" value="F:protein serine/threonine kinase activity"/>
    <property type="evidence" value="ECO:0007669"/>
    <property type="project" value="TreeGrafter"/>
</dbReference>
<organism evidence="7 8">
    <name type="scientific">Mesocestoides corti</name>
    <name type="common">Flatworm</name>
    <dbReference type="NCBI Taxonomy" id="53468"/>
    <lineage>
        <taxon>Eukaryota</taxon>
        <taxon>Metazoa</taxon>
        <taxon>Spiralia</taxon>
        <taxon>Lophotrochozoa</taxon>
        <taxon>Platyhelminthes</taxon>
        <taxon>Cestoda</taxon>
        <taxon>Eucestoda</taxon>
        <taxon>Cyclophyllidea</taxon>
        <taxon>Mesocestoididae</taxon>
        <taxon>Mesocestoides</taxon>
    </lineage>
</organism>
<dbReference type="Pfam" id="PF00069">
    <property type="entry name" value="Pkinase"/>
    <property type="match status" value="1"/>
</dbReference>
<dbReference type="FunFam" id="2.60.40.1110:FF:000001">
    <property type="entry name" value="cyclin-G-associated kinase isoform X2"/>
    <property type="match status" value="1"/>
</dbReference>
<dbReference type="Gene3D" id="1.10.510.10">
    <property type="entry name" value="Transferase(Phosphotransferase) domain 1"/>
    <property type="match status" value="1"/>
</dbReference>
<dbReference type="GO" id="GO:0005737">
    <property type="term" value="C:cytoplasm"/>
    <property type="evidence" value="ECO:0007669"/>
    <property type="project" value="TreeGrafter"/>
</dbReference>
<evidence type="ECO:0000256" key="3">
    <source>
        <dbReference type="SAM" id="MobiDB-lite"/>
    </source>
</evidence>
<dbReference type="SMART" id="SM00220">
    <property type="entry name" value="S_TKc"/>
    <property type="match status" value="1"/>
</dbReference>
<dbReference type="Gene3D" id="2.60.40.1110">
    <property type="match status" value="1"/>
</dbReference>
<dbReference type="GO" id="GO:2000369">
    <property type="term" value="P:regulation of clathrin-dependent endocytosis"/>
    <property type="evidence" value="ECO:0007669"/>
    <property type="project" value="TreeGrafter"/>
</dbReference>
<dbReference type="PROSITE" id="PS51181">
    <property type="entry name" value="PPASE_TENSIN"/>
    <property type="match status" value="1"/>
</dbReference>
<dbReference type="InterPro" id="IPR011009">
    <property type="entry name" value="Kinase-like_dom_sf"/>
</dbReference>
<dbReference type="GO" id="GO:0045747">
    <property type="term" value="P:positive regulation of Notch signaling pathway"/>
    <property type="evidence" value="ECO:0007669"/>
    <property type="project" value="TreeGrafter"/>
</dbReference>
<dbReference type="GO" id="GO:0005524">
    <property type="term" value="F:ATP binding"/>
    <property type="evidence" value="ECO:0007669"/>
    <property type="project" value="InterPro"/>
</dbReference>
<dbReference type="PROSITE" id="PS51182">
    <property type="entry name" value="C2_TENSIN"/>
    <property type="match status" value="1"/>
</dbReference>
<accession>A0A158QSJ6</accession>
<sequence length="1361" mass="147796">MGDFIRSAFGYFGGPSQSVKENELVGQLVDVGKTQFRIRRVIAEGGFAVVFEGYEHSKGKSFAIKRLLAQDKEMCDAVMREVDIIKRLSGHPNIIGFFGAACVGKEKSRHVGTEFLIVTELCSGGALADFLPTPHQQKPLPLNIVLQILAQTSRAVQHMHKQSPPIIHRDLKVENLLLSEKFTIKLCDFGSASTETYAPTLLWSATERGRTQEALEKVTTPMYRSPEMLDLYLNYPINEAVDIWALGCIIFYLVCGYHPFEDSAKLAILNANFNLPPCDPDFETFHNLIHASASQSTRPAQPPPSSTTSNSSQAPPQSRAAPPARPTAPPHLHPPSAHNHRRCHAASGGSSSLEDSGDQPPVDKASGGVLGFLKGSAGHLIKNIRETSVRVMEAVTAAIPTDLDLQYITSRIAVMSYPAESGLEVFGSRNSMEEAQSYLDRHHPGSYAVYNLSPRSYRSSHWFGGRVSFRPFEAHRAPTLWSLVELCQNARLWLSQKPNNVCVVHCTDGRQLSAVLVCCLLCFCRVFSEASSAVKFFISKRGPVHLTPAQMRYIDYVAKLVAVPPHLPHNHPIGLLSIILSPIPTFNRLKNGCRPFVEIYQGGKKVFSSMTDYESLRTYELEDRKMEIILNGLSVYGDVTIAVYHARSFFAGKGKASSVKICQIQFHTGFIGQEVEKVSFMKCELDHLHSAGPSGANAPQATAAPPTSRYAESFHATLHLTVSPNERPRGASSLVFPWETLPSEGARKPMLCFSDAFEMRGVMSPAALRNAGYSESGHPLRAAGSPDRTGQSPQPPSPESVANSHQEVSEEEEEGERPPSLDPSAPTATLIEGLDWNQAPKTHIDPEFPSSPAAVPQNASTTLPANGDSSVGDLLGFASATTAPGCSTVASEEAGSVNPTAPLLEDIFESAVPSTGVEPASWHDPWGGSANLNPFDPLGTATEPPENGSAVSAEFDPFLGRTAPMHFSKHTSSSTSNLSSACRGAAGTPSVHTSASSSNLTQNSNPFQVFDEFFEAAAASAKAGSSTTSPTHQPSSTNATPSNFGFAYSPNTAPRRPAFGSQAQASTPTHGSNSCASPRHSQPPQSQPPPPPPPPPSASQGARPWLNEDAFEDLLGDFGAPGQSFGSKQNRTPRTLAEIRHQKLAETEDPEAMKIVAVPRGLENEFMLSSGVLRAATMRLHGRASVLWTVITVIEKRWTPCALEGGVAESTSSIVIIQWLDGKERNVRALLCTLNSVLWEGVRWEQISMADVMTVKQVKQQYRKAARAVHPDKWMNTQYVNMAKLILVELNDAMAEFERQEHYIDVVIGPSSLAHKTMKPSFQFPTHSAPLSIYPRGIVLPVKMCNYDVHALLLTPNHVIY</sequence>
<dbReference type="InterPro" id="IPR029023">
    <property type="entry name" value="Tensin_phosphatase"/>
</dbReference>
<dbReference type="Proteomes" id="UP000267029">
    <property type="component" value="Unassembled WGS sequence"/>
</dbReference>
<dbReference type="SUPFAM" id="SSF49562">
    <property type="entry name" value="C2 domain (Calcium/lipid-binding domain, CaLB)"/>
    <property type="match status" value="1"/>
</dbReference>
<keyword evidence="8" id="KW-1185">Reference proteome</keyword>
<feature type="domain" description="Protein kinase" evidence="4">
    <location>
        <begin position="36"/>
        <end position="336"/>
    </location>
</feature>
<dbReference type="PANTHER" id="PTHR22967:SF105">
    <property type="entry name" value="CYCLIN-G-ASSOCIATED KINASE"/>
    <property type="match status" value="1"/>
</dbReference>
<dbReference type="Gene3D" id="1.10.287.110">
    <property type="entry name" value="DnaJ domain"/>
    <property type="match status" value="1"/>
</dbReference>
<dbReference type="PROSITE" id="PS50011">
    <property type="entry name" value="PROTEIN_KINASE_DOM"/>
    <property type="match status" value="1"/>
</dbReference>
<feature type="region of interest" description="Disordered" evidence="3">
    <location>
        <begin position="1024"/>
        <end position="1103"/>
    </location>
</feature>
<dbReference type="InterPro" id="IPR029021">
    <property type="entry name" value="Prot-tyrosine_phosphatase-like"/>
</dbReference>
<comment type="similarity">
    <text evidence="1">Belongs to the protein kinase superfamily. AGC Ser/Thr protein kinase family. PKC subfamily.</text>
</comment>
<evidence type="ECO:0000313" key="7">
    <source>
        <dbReference type="EMBL" id="VDD74937.1"/>
    </source>
</evidence>
<evidence type="ECO:0000259" key="4">
    <source>
        <dbReference type="PROSITE" id="PS50011"/>
    </source>
</evidence>
<proteinExistence type="inferred from homology"/>
<evidence type="ECO:0000313" key="8">
    <source>
        <dbReference type="Proteomes" id="UP000267029"/>
    </source>
</evidence>
<name>A0A158QSJ6_MESCO</name>
<feature type="region of interest" description="Disordered" evidence="3">
    <location>
        <begin position="292"/>
        <end position="367"/>
    </location>
</feature>
<dbReference type="Gene3D" id="3.90.190.10">
    <property type="entry name" value="Protein tyrosine phosphatase superfamily"/>
    <property type="match status" value="1"/>
</dbReference>
<feature type="compositionally biased region" description="Low complexity" evidence="3">
    <location>
        <begin position="1024"/>
        <end position="1037"/>
    </location>
</feature>
<dbReference type="SMART" id="SM01326">
    <property type="entry name" value="PTEN_C2"/>
    <property type="match status" value="1"/>
</dbReference>
<dbReference type="GO" id="GO:0035612">
    <property type="term" value="F:AP-2 adaptor complex binding"/>
    <property type="evidence" value="ECO:0007669"/>
    <property type="project" value="TreeGrafter"/>
</dbReference>
<feature type="domain" description="C2 tensin-type" evidence="6">
    <location>
        <begin position="570"/>
        <end position="723"/>
    </location>
</feature>
<feature type="compositionally biased region" description="Polar residues" evidence="3">
    <location>
        <begin position="857"/>
        <end position="867"/>
    </location>
</feature>
<dbReference type="SUPFAM" id="SSF52799">
    <property type="entry name" value="(Phosphotyrosine protein) phosphatases II"/>
    <property type="match status" value="1"/>
</dbReference>
<feature type="region of interest" description="Disordered" evidence="3">
    <location>
        <begin position="770"/>
        <end position="827"/>
    </location>
</feature>
<dbReference type="PANTHER" id="PTHR22967">
    <property type="entry name" value="SERINE/THREONINE PROTEIN KINASE"/>
    <property type="match status" value="1"/>
</dbReference>
<evidence type="ECO:0008006" key="9">
    <source>
        <dbReference type="Google" id="ProtNLM"/>
    </source>
</evidence>
<feature type="region of interest" description="Disordered" evidence="3">
    <location>
        <begin position="839"/>
        <end position="867"/>
    </location>
</feature>
<reference evidence="7 8" key="1">
    <citation type="submission" date="2018-10" db="EMBL/GenBank/DDBJ databases">
        <authorList>
            <consortium name="Pathogen Informatics"/>
        </authorList>
    </citation>
    <scope>NUCLEOTIDE SEQUENCE [LARGE SCALE GENOMIC DNA]</scope>
</reference>
<dbReference type="InterPro" id="IPR035892">
    <property type="entry name" value="C2_domain_sf"/>
</dbReference>
<dbReference type="InterPro" id="IPR000719">
    <property type="entry name" value="Prot_kinase_dom"/>
</dbReference>